<reference evidence="2" key="1">
    <citation type="journal article" date="2019" name="Int. J. Syst. Evol. Microbiol.">
        <title>The Global Catalogue of Microorganisms (GCM) 10K type strain sequencing project: providing services to taxonomists for standard genome sequencing and annotation.</title>
        <authorList>
            <consortium name="The Broad Institute Genomics Platform"/>
            <consortium name="The Broad Institute Genome Sequencing Center for Infectious Disease"/>
            <person name="Wu L."/>
            <person name="Ma J."/>
        </authorList>
    </citation>
    <scope>NUCLEOTIDE SEQUENCE [LARGE SCALE GENOMIC DNA]</scope>
    <source>
        <strain evidence="2">CCUG 36956</strain>
    </source>
</reference>
<evidence type="ECO:0000313" key="2">
    <source>
        <dbReference type="Proteomes" id="UP001596223"/>
    </source>
</evidence>
<accession>A0ABW1JM13</accession>
<evidence type="ECO:0000313" key="1">
    <source>
        <dbReference type="EMBL" id="MFC6010446.1"/>
    </source>
</evidence>
<dbReference type="Proteomes" id="UP001596223">
    <property type="component" value="Unassembled WGS sequence"/>
</dbReference>
<dbReference type="EMBL" id="JBHSQN010000002">
    <property type="protein sequence ID" value="MFC6010446.1"/>
    <property type="molecule type" value="Genomic_DNA"/>
</dbReference>
<dbReference type="RefSeq" id="WP_378600376.1">
    <property type="nucleotide sequence ID" value="NZ_JBHSQN010000002.1"/>
</dbReference>
<protein>
    <submittedName>
        <fullName evidence="1">Uncharacterized protein</fullName>
    </submittedName>
</protein>
<name>A0ABW1JM13_9NOCA</name>
<keyword evidence="2" id="KW-1185">Reference proteome</keyword>
<comment type="caution">
    <text evidence="1">The sequence shown here is derived from an EMBL/GenBank/DDBJ whole genome shotgun (WGS) entry which is preliminary data.</text>
</comment>
<proteinExistence type="predicted"/>
<organism evidence="1 2">
    <name type="scientific">Nocardia lasii</name>
    <dbReference type="NCBI Taxonomy" id="1616107"/>
    <lineage>
        <taxon>Bacteria</taxon>
        <taxon>Bacillati</taxon>
        <taxon>Actinomycetota</taxon>
        <taxon>Actinomycetes</taxon>
        <taxon>Mycobacteriales</taxon>
        <taxon>Nocardiaceae</taxon>
        <taxon>Nocardia</taxon>
    </lineage>
</organism>
<sequence>MAWGEFDPGFAATPVLVAYREDEVDLAAPRLVVPGDIKGGRYVSELTSLTVIDTGK</sequence>
<gene>
    <name evidence="1" type="ORF">ACFP3H_05235</name>
</gene>